<dbReference type="Proteomes" id="UP001060012">
    <property type="component" value="Chromosome"/>
</dbReference>
<dbReference type="Pfam" id="PF02311">
    <property type="entry name" value="AraC_binding"/>
    <property type="match status" value="1"/>
</dbReference>
<keyword evidence="2" id="KW-0238">DNA-binding</keyword>
<dbReference type="SUPFAM" id="SSF46689">
    <property type="entry name" value="Homeodomain-like"/>
    <property type="match status" value="2"/>
</dbReference>
<dbReference type="PROSITE" id="PS01124">
    <property type="entry name" value="HTH_ARAC_FAMILY_2"/>
    <property type="match status" value="1"/>
</dbReference>
<dbReference type="SUPFAM" id="SSF51215">
    <property type="entry name" value="Regulatory protein AraC"/>
    <property type="match status" value="1"/>
</dbReference>
<evidence type="ECO:0000259" key="4">
    <source>
        <dbReference type="PROSITE" id="PS01124"/>
    </source>
</evidence>
<dbReference type="InterPro" id="IPR050204">
    <property type="entry name" value="AraC_XylS_family_regulators"/>
</dbReference>
<protein>
    <submittedName>
        <fullName evidence="5">AraC family transcriptional regulator</fullName>
    </submittedName>
</protein>
<evidence type="ECO:0000313" key="5">
    <source>
        <dbReference type="EMBL" id="UTJ07077.1"/>
    </source>
</evidence>
<dbReference type="Gene3D" id="1.10.10.60">
    <property type="entry name" value="Homeodomain-like"/>
    <property type="match status" value="2"/>
</dbReference>
<keyword evidence="1" id="KW-0805">Transcription regulation</keyword>
<dbReference type="InterPro" id="IPR009057">
    <property type="entry name" value="Homeodomain-like_sf"/>
</dbReference>
<evidence type="ECO:0000256" key="2">
    <source>
        <dbReference type="ARBA" id="ARBA00023125"/>
    </source>
</evidence>
<evidence type="ECO:0000313" key="6">
    <source>
        <dbReference type="Proteomes" id="UP001060012"/>
    </source>
</evidence>
<reference evidence="5" key="1">
    <citation type="submission" date="2022-07" db="EMBL/GenBank/DDBJ databases">
        <title>Arcobacter roscoffensis sp. nov., a marine bacterium isolated from coastal seawater collected from Roscoff, France.</title>
        <authorList>
            <person name="Pascual J."/>
            <person name="Lepeaux C."/>
            <person name="Methner A."/>
            <person name="Overmann J."/>
        </authorList>
    </citation>
    <scope>NUCLEOTIDE SEQUENCE</scope>
    <source>
        <strain evidence="5">ARW1-2F2</strain>
    </source>
</reference>
<dbReference type="InterPro" id="IPR018060">
    <property type="entry name" value="HTH_AraC"/>
</dbReference>
<feature type="domain" description="HTH araC/xylS-type" evidence="4">
    <location>
        <begin position="164"/>
        <end position="262"/>
    </location>
</feature>
<proteinExistence type="predicted"/>
<dbReference type="Pfam" id="PF12833">
    <property type="entry name" value="HTH_18"/>
    <property type="match status" value="1"/>
</dbReference>
<evidence type="ECO:0000256" key="1">
    <source>
        <dbReference type="ARBA" id="ARBA00023015"/>
    </source>
</evidence>
<keyword evidence="3" id="KW-0804">Transcription</keyword>
<dbReference type="RefSeq" id="WP_254577256.1">
    <property type="nucleotide sequence ID" value="NZ_CP100595.1"/>
</dbReference>
<dbReference type="InterPro" id="IPR037923">
    <property type="entry name" value="HTH-like"/>
</dbReference>
<dbReference type="PANTHER" id="PTHR46796">
    <property type="entry name" value="HTH-TYPE TRANSCRIPTIONAL ACTIVATOR RHAS-RELATED"/>
    <property type="match status" value="1"/>
</dbReference>
<evidence type="ECO:0000256" key="3">
    <source>
        <dbReference type="ARBA" id="ARBA00023163"/>
    </source>
</evidence>
<name>A0ABY5E638_9BACT</name>
<dbReference type="InterPro" id="IPR003313">
    <property type="entry name" value="AraC-bd"/>
</dbReference>
<organism evidence="5 6">
    <name type="scientific">Arcobacter roscoffensis</name>
    <dbReference type="NCBI Taxonomy" id="2961520"/>
    <lineage>
        <taxon>Bacteria</taxon>
        <taxon>Pseudomonadati</taxon>
        <taxon>Campylobacterota</taxon>
        <taxon>Epsilonproteobacteria</taxon>
        <taxon>Campylobacterales</taxon>
        <taxon>Arcobacteraceae</taxon>
        <taxon>Arcobacter</taxon>
    </lineage>
</organism>
<accession>A0ABY5E638</accession>
<keyword evidence="6" id="KW-1185">Reference proteome</keyword>
<sequence>MKNIEQQLSFINNKFKNITLDKHFHEEYSFSLIYKGEHLYENEKNRFNLGLGTLQVVNPYELHSTKNSSWSYLNVMINSELINEIAKNLTQDSSIKNILFNPIINDKEAIKLFNFIFNLISSKNYNDIDIETYIIQFIEYILKYHTNKKLLSFTNITCTKETINKAIEFMNEYDKKVEISLSDIALEVGITKYHLIKEFKKHIGITPNQYLQIKKVNLSKDLIKKNIPLSHVAFESGFTDQSYMIKVFKRYYGYTPSKLNSL</sequence>
<dbReference type="SMART" id="SM00342">
    <property type="entry name" value="HTH_ARAC"/>
    <property type="match status" value="1"/>
</dbReference>
<dbReference type="EMBL" id="CP100595">
    <property type="protein sequence ID" value="UTJ07077.1"/>
    <property type="molecule type" value="Genomic_DNA"/>
</dbReference>
<gene>
    <name evidence="5" type="ORF">NJU99_02985</name>
</gene>